<evidence type="ECO:0000256" key="10">
    <source>
        <dbReference type="ARBA" id="ARBA00023180"/>
    </source>
</evidence>
<proteinExistence type="inferred from homology"/>
<dbReference type="GO" id="GO:0015018">
    <property type="term" value="F:galactosylgalactosylxylosylprotein 3-beta-glucuronosyltransferase activity"/>
    <property type="evidence" value="ECO:0007669"/>
    <property type="project" value="InterPro"/>
</dbReference>
<accession>A0A5J9SNH6</accession>
<keyword evidence="10" id="KW-0325">Glycoprotein</keyword>
<dbReference type="EC" id="2.4.-.-" evidence="14"/>
<reference evidence="15 16" key="1">
    <citation type="journal article" date="2019" name="Sci. Rep.">
        <title>A high-quality genome of Eragrostis curvula grass provides insights into Poaceae evolution and supports new strategies to enhance forage quality.</title>
        <authorList>
            <person name="Carballo J."/>
            <person name="Santos B.A.C.M."/>
            <person name="Zappacosta D."/>
            <person name="Garbus I."/>
            <person name="Selva J.P."/>
            <person name="Gallo C.A."/>
            <person name="Diaz A."/>
            <person name="Albertini E."/>
            <person name="Caccamo M."/>
            <person name="Echenique V."/>
        </authorList>
    </citation>
    <scope>NUCLEOTIDE SEQUENCE [LARGE SCALE GENOMIC DNA]</scope>
    <source>
        <strain evidence="16">cv. Victoria</strain>
        <tissue evidence="15">Leaf</tissue>
    </source>
</reference>
<keyword evidence="9 14" id="KW-0472">Membrane</keyword>
<dbReference type="CDD" id="cd00218">
    <property type="entry name" value="GlcAT-I"/>
    <property type="match status" value="1"/>
</dbReference>
<dbReference type="GO" id="GO:0009834">
    <property type="term" value="P:plant-type secondary cell wall biogenesis"/>
    <property type="evidence" value="ECO:0007669"/>
    <property type="project" value="TreeGrafter"/>
</dbReference>
<dbReference type="GO" id="GO:0000139">
    <property type="term" value="C:Golgi membrane"/>
    <property type="evidence" value="ECO:0007669"/>
    <property type="project" value="UniProtKB-SubCell"/>
</dbReference>
<dbReference type="GO" id="GO:0042285">
    <property type="term" value="F:xylosyltransferase activity"/>
    <property type="evidence" value="ECO:0007669"/>
    <property type="project" value="TreeGrafter"/>
</dbReference>
<evidence type="ECO:0000256" key="3">
    <source>
        <dbReference type="ARBA" id="ARBA00022676"/>
    </source>
</evidence>
<dbReference type="AlphaFoldDB" id="A0A5J9SNH6"/>
<comment type="similarity">
    <text evidence="2 14">Belongs to the glycosyltransferase 43 family.</text>
</comment>
<evidence type="ECO:0000256" key="7">
    <source>
        <dbReference type="ARBA" id="ARBA00022989"/>
    </source>
</evidence>
<evidence type="ECO:0000256" key="13">
    <source>
        <dbReference type="PIRSR" id="PIRSR605027-4"/>
    </source>
</evidence>
<dbReference type="GO" id="GO:0071555">
    <property type="term" value="P:cell wall organization"/>
    <property type="evidence" value="ECO:0007669"/>
    <property type="project" value="UniProtKB-KW"/>
</dbReference>
<evidence type="ECO:0000256" key="2">
    <source>
        <dbReference type="ARBA" id="ARBA00007706"/>
    </source>
</evidence>
<dbReference type="OrthoDB" id="675023at2759"/>
<comment type="caution">
    <text evidence="15">The sequence shown here is derived from an EMBL/GenBank/DDBJ whole genome shotgun (WGS) entry which is preliminary data.</text>
</comment>
<evidence type="ECO:0000256" key="9">
    <source>
        <dbReference type="ARBA" id="ARBA00023136"/>
    </source>
</evidence>
<keyword evidence="3" id="KW-0328">Glycosyltransferase</keyword>
<dbReference type="EMBL" id="RWGY01000571">
    <property type="protein sequence ID" value="TVU00541.1"/>
    <property type="molecule type" value="Genomic_DNA"/>
</dbReference>
<dbReference type="Pfam" id="PF03360">
    <property type="entry name" value="Glyco_transf_43"/>
    <property type="match status" value="1"/>
</dbReference>
<dbReference type="GO" id="GO:0010417">
    <property type="term" value="P:glucuronoxylan biosynthetic process"/>
    <property type="evidence" value="ECO:0007669"/>
    <property type="project" value="TreeGrafter"/>
</dbReference>
<gene>
    <name evidence="15" type="ORF">EJB05_54004</name>
</gene>
<evidence type="ECO:0000256" key="12">
    <source>
        <dbReference type="PIRSR" id="PIRSR605027-1"/>
    </source>
</evidence>
<organism evidence="15 16">
    <name type="scientific">Eragrostis curvula</name>
    <name type="common">weeping love grass</name>
    <dbReference type="NCBI Taxonomy" id="38414"/>
    <lineage>
        <taxon>Eukaryota</taxon>
        <taxon>Viridiplantae</taxon>
        <taxon>Streptophyta</taxon>
        <taxon>Embryophyta</taxon>
        <taxon>Tracheophyta</taxon>
        <taxon>Spermatophyta</taxon>
        <taxon>Magnoliopsida</taxon>
        <taxon>Liliopsida</taxon>
        <taxon>Poales</taxon>
        <taxon>Poaceae</taxon>
        <taxon>PACMAD clade</taxon>
        <taxon>Chloridoideae</taxon>
        <taxon>Eragrostideae</taxon>
        <taxon>Eragrostidinae</taxon>
        <taxon>Eragrostis</taxon>
    </lineage>
</organism>
<evidence type="ECO:0000256" key="4">
    <source>
        <dbReference type="ARBA" id="ARBA00022679"/>
    </source>
</evidence>
<keyword evidence="4 14" id="KW-0808">Transferase</keyword>
<dbReference type="FunFam" id="3.90.550.10:FF:000064">
    <property type="entry name" value="Glycosyltransferases"/>
    <property type="match status" value="1"/>
</dbReference>
<keyword evidence="7 14" id="KW-1133">Transmembrane helix</keyword>
<comment type="subcellular location">
    <subcellularLocation>
        <location evidence="1 14">Golgi apparatus membrane</location>
        <topology evidence="1 14">Single-pass type II membrane protein</topology>
    </subcellularLocation>
</comment>
<protein>
    <recommendedName>
        <fullName evidence="14">Glycosyltransferases</fullName>
        <ecNumber evidence="14">2.4.-.-</ecNumber>
    </recommendedName>
</protein>
<keyword evidence="16" id="KW-1185">Reference proteome</keyword>
<feature type="transmembrane region" description="Helical" evidence="14">
    <location>
        <begin position="96"/>
        <end position="117"/>
    </location>
</feature>
<keyword evidence="8 14" id="KW-0333">Golgi apparatus</keyword>
<dbReference type="Gene3D" id="3.90.550.10">
    <property type="entry name" value="Spore Coat Polysaccharide Biosynthesis Protein SpsA, Chain A"/>
    <property type="match status" value="1"/>
</dbReference>
<dbReference type="Gramene" id="TVU00541">
    <property type="protein sequence ID" value="TVU00541"/>
    <property type="gene ID" value="EJB05_54004"/>
</dbReference>
<dbReference type="Proteomes" id="UP000324897">
    <property type="component" value="Unassembled WGS sequence"/>
</dbReference>
<keyword evidence="5 14" id="KW-0812">Transmembrane</keyword>
<evidence type="ECO:0000256" key="1">
    <source>
        <dbReference type="ARBA" id="ARBA00004323"/>
    </source>
</evidence>
<sequence length="456" mass="51752">MQTYPGMMNSRRGSAVSLVRDGAVRDWSQFNDPSPSPKLLYSQSYVAVRGLLATVASMDFFLLSSKLKSVWAAMTSPRQARSPERSRSKGSSCKRFVAHLLLFFMVGIFIGFMPFFAVDVSKKIVSENERLPFHDGAIEGGLMDTKVKESEMVVVEKEIELIDETEVGESPPVPAMLDDEVDFVGSSRTLPAVDDELDIPVKKLLIIVTITSVRPQQAYYLNRLAHVLKAVQSPLLWLVVEWPEQSYQTAEILRSSGVMYRHLICKKNTTSTRKIAVCQRNNAIYHIKKHRLDGIMHFADEERSYTGEVFEEMQKIRRFGSWPVAIHVGTKYRAVLEGPICKGNRVTGWHTDTVQKKARRFPIGFSAFAFNSTMLWDPQRWNRPPMDSVAVHTGGRGGLQESRFIEKLVKNDRQVEGLPDNCNRVMVWNFNLEPPLLNYPTGWSLYKNLEADMPVT</sequence>
<keyword evidence="11 14" id="KW-0961">Cell wall biogenesis/degradation</keyword>
<evidence type="ECO:0000256" key="14">
    <source>
        <dbReference type="RuleBase" id="RU363127"/>
    </source>
</evidence>
<dbReference type="PANTHER" id="PTHR10896">
    <property type="entry name" value="GALACTOSYLGALACTOSYLXYLOSYLPROTEIN 3-BETA-GLUCURONOSYLTRANSFERASE BETA-1,3-GLUCURONYLTRANSFERASE"/>
    <property type="match status" value="1"/>
</dbReference>
<evidence type="ECO:0000313" key="15">
    <source>
        <dbReference type="EMBL" id="TVU00541.1"/>
    </source>
</evidence>
<evidence type="ECO:0000256" key="6">
    <source>
        <dbReference type="ARBA" id="ARBA00022968"/>
    </source>
</evidence>
<dbReference type="PANTHER" id="PTHR10896:SF31">
    <property type="entry name" value="BETA-1,4-XYLOSYLTRANSFERASE GT43E-RELATED"/>
    <property type="match status" value="1"/>
</dbReference>
<feature type="active site" description="Proton donor/acceptor" evidence="12">
    <location>
        <position position="401"/>
    </location>
</feature>
<evidence type="ECO:0000256" key="11">
    <source>
        <dbReference type="ARBA" id="ARBA00023316"/>
    </source>
</evidence>
<dbReference type="SUPFAM" id="SSF53448">
    <property type="entry name" value="Nucleotide-diphospho-sugar transferases"/>
    <property type="match status" value="1"/>
</dbReference>
<keyword evidence="6 14" id="KW-0735">Signal-anchor</keyword>
<evidence type="ECO:0000256" key="5">
    <source>
        <dbReference type="ARBA" id="ARBA00022692"/>
    </source>
</evidence>
<name>A0A5J9SNH6_9POAL</name>
<evidence type="ECO:0000256" key="8">
    <source>
        <dbReference type="ARBA" id="ARBA00023034"/>
    </source>
</evidence>
<dbReference type="InterPro" id="IPR005027">
    <property type="entry name" value="Glyco_trans_43"/>
</dbReference>
<comment type="function">
    <text evidence="14">Involved in the synthesis of glucuronoxylan hemicellulose in secondary cell walls.</text>
</comment>
<feature type="site" description="Interaction with galactose moiety of substrate glycoprotein" evidence="13">
    <location>
        <position position="337"/>
    </location>
</feature>
<dbReference type="InterPro" id="IPR029044">
    <property type="entry name" value="Nucleotide-diphossugar_trans"/>
</dbReference>
<evidence type="ECO:0000313" key="16">
    <source>
        <dbReference type="Proteomes" id="UP000324897"/>
    </source>
</evidence>